<evidence type="ECO:0000256" key="1">
    <source>
        <dbReference type="SAM" id="MobiDB-lite"/>
    </source>
</evidence>
<dbReference type="GO" id="GO:0016747">
    <property type="term" value="F:acyltransferase activity, transferring groups other than amino-acyl groups"/>
    <property type="evidence" value="ECO:0007669"/>
    <property type="project" value="InterPro"/>
</dbReference>
<accession>A0AB39L751</accession>
<dbReference type="InterPro" id="IPR000182">
    <property type="entry name" value="GNAT_dom"/>
</dbReference>
<name>A0AB39L751_9MICC</name>
<evidence type="ECO:0000259" key="2">
    <source>
        <dbReference type="PROSITE" id="PS51186"/>
    </source>
</evidence>
<dbReference type="RefSeq" id="WP_369046324.1">
    <property type="nucleotide sequence ID" value="NZ_CP163302.1"/>
</dbReference>
<dbReference type="KEGG" id="spue:AB5L97_02515"/>
<dbReference type="Pfam" id="PF13302">
    <property type="entry name" value="Acetyltransf_3"/>
    <property type="match status" value="1"/>
</dbReference>
<dbReference type="InterPro" id="IPR016181">
    <property type="entry name" value="Acyl_CoA_acyltransferase"/>
</dbReference>
<dbReference type="EMBL" id="CP163302">
    <property type="protein sequence ID" value="XDP45912.1"/>
    <property type="molecule type" value="Genomic_DNA"/>
</dbReference>
<keyword evidence="3" id="KW-0012">Acyltransferase</keyword>
<reference evidence="3" key="1">
    <citation type="submission" date="2024-07" db="EMBL/GenBank/DDBJ databases">
        <authorList>
            <person name="fu j."/>
        </authorList>
    </citation>
    <scope>NUCLEOTIDE SEQUENCE</scope>
    <source>
        <strain evidence="3">P10A9</strain>
    </source>
</reference>
<protein>
    <submittedName>
        <fullName evidence="3">GNAT family N-acetyltransferase</fullName>
        <ecNumber evidence="3">2.3.-.-</ecNumber>
    </submittedName>
</protein>
<evidence type="ECO:0000313" key="3">
    <source>
        <dbReference type="EMBL" id="XDP45912.1"/>
    </source>
</evidence>
<sequence>MALLETLWPLFGLHLKTPRLVLRPLRDEDIPHYVDAAASGIYERVNGHIPFPTAWAESPELGPTAARWIWENRIKSRPESWTVMFGVWSSAGEFLGSQDVAAKNFAALRTVTTGSWLRRSDQGRGLGKEMRAAVLLWCFDSLGAEVAMTSTFEWNAPSIGVSRSLGYEPNGEARLETSLGVVEREVRFRLAQERFQRPPWELRVEGHEAAAAALGIPEERGGHPARLDGGDDDGDGGGPRMS</sequence>
<organism evidence="3">
    <name type="scientific">Sinomonas puerhi</name>
    <dbReference type="NCBI Taxonomy" id="3238584"/>
    <lineage>
        <taxon>Bacteria</taxon>
        <taxon>Bacillati</taxon>
        <taxon>Actinomycetota</taxon>
        <taxon>Actinomycetes</taxon>
        <taxon>Micrococcales</taxon>
        <taxon>Micrococcaceae</taxon>
        <taxon>Sinomonas</taxon>
    </lineage>
</organism>
<dbReference type="AlphaFoldDB" id="A0AB39L751"/>
<gene>
    <name evidence="3" type="ORF">AB5L97_02515</name>
</gene>
<feature type="domain" description="N-acetyltransferase" evidence="2">
    <location>
        <begin position="20"/>
        <end position="193"/>
    </location>
</feature>
<proteinExistence type="predicted"/>
<keyword evidence="3" id="KW-0808">Transferase</keyword>
<dbReference type="SUPFAM" id="SSF55729">
    <property type="entry name" value="Acyl-CoA N-acyltransferases (Nat)"/>
    <property type="match status" value="1"/>
</dbReference>
<dbReference type="Gene3D" id="3.40.630.30">
    <property type="match status" value="1"/>
</dbReference>
<dbReference type="PROSITE" id="PS51186">
    <property type="entry name" value="GNAT"/>
    <property type="match status" value="1"/>
</dbReference>
<feature type="compositionally biased region" description="Basic and acidic residues" evidence="1">
    <location>
        <begin position="217"/>
        <end position="229"/>
    </location>
</feature>
<dbReference type="EC" id="2.3.-.-" evidence="3"/>
<feature type="region of interest" description="Disordered" evidence="1">
    <location>
        <begin position="211"/>
        <end position="242"/>
    </location>
</feature>